<dbReference type="OrthoDB" id="124593at2759"/>
<evidence type="ECO:0000313" key="2">
    <source>
        <dbReference type="EMBL" id="KAG7383987.1"/>
    </source>
</evidence>
<keyword evidence="1" id="KW-0472">Membrane</keyword>
<evidence type="ECO:0000313" key="3">
    <source>
        <dbReference type="Proteomes" id="UP000694044"/>
    </source>
</evidence>
<feature type="transmembrane region" description="Helical" evidence="1">
    <location>
        <begin position="70"/>
        <end position="87"/>
    </location>
</feature>
<evidence type="ECO:0008006" key="4">
    <source>
        <dbReference type="Google" id="ProtNLM"/>
    </source>
</evidence>
<feature type="transmembrane region" description="Helical" evidence="1">
    <location>
        <begin position="461"/>
        <end position="485"/>
    </location>
</feature>
<gene>
    <name evidence="2" type="ORF">PHYPSEUDO_003156</name>
</gene>
<organism evidence="2 3">
    <name type="scientific">Phytophthora pseudosyringae</name>
    <dbReference type="NCBI Taxonomy" id="221518"/>
    <lineage>
        <taxon>Eukaryota</taxon>
        <taxon>Sar</taxon>
        <taxon>Stramenopiles</taxon>
        <taxon>Oomycota</taxon>
        <taxon>Peronosporomycetes</taxon>
        <taxon>Peronosporales</taxon>
        <taxon>Peronosporaceae</taxon>
        <taxon>Phytophthora</taxon>
    </lineage>
</organism>
<evidence type="ECO:0000256" key="1">
    <source>
        <dbReference type="SAM" id="Phobius"/>
    </source>
</evidence>
<proteinExistence type="predicted"/>
<sequence>MTSTAPDQETEHRTDDECVANSSPNRLYTCLSRLLSVWTSLQVSYYGGKYSIERSLALDEYRRRTSLSRVILVCIGTPLPMVALVILQELLPLQDPADGWAANYGFWLRLLMLSAVTANTFLTQGTFMVNGFVLSWRQLAVFITTLSLIHTAASMTVSSTLFFPIPFFYITMTPSFYIPLFTLLCVLLGKRSVSCVGYIATQKIMGMVYPAYQLLFHKAAATDYILPVVLLQPVLKLLAKNVVLHFTKDLEDLTPEAVIFTVDFYNSLYLATFMESASSRKTMLLLIGTDIAQTCMVLLKMRRRTDTILQRLRQTTNAFTEEDLLAALSLLCRNQDRLASQTTESIRVRSCLSHRLSPADNNLLFMLEKSVAEAPHSINCWPGFEGSMSCTSKHSPKPTSPLKKFQQLLRRNHSNSVHPTTAAPSWRRSIRLQTSELSISRDGSMVTSASRALNANVLREALAVLYTMECLVLTAYLEAFIPLFYGNYMMVMVNLPNAKYHTELKNVTRQNVSYTATVVFLFGLLQVASFGLLAALIQRKCGMNVLYQLAFVLETQMALVQGKLMIWMLVTLACRVVHFGVDYSFKFAWI</sequence>
<keyword evidence="1" id="KW-0812">Transmembrane</keyword>
<dbReference type="EMBL" id="JAGDFM010000160">
    <property type="protein sequence ID" value="KAG7383987.1"/>
    <property type="molecule type" value="Genomic_DNA"/>
</dbReference>
<dbReference type="Proteomes" id="UP000694044">
    <property type="component" value="Unassembled WGS sequence"/>
</dbReference>
<name>A0A8T1VRX4_9STRA</name>
<comment type="caution">
    <text evidence="2">The sequence shown here is derived from an EMBL/GenBank/DDBJ whole genome shotgun (WGS) entry which is preliminary data.</text>
</comment>
<keyword evidence="3" id="KW-1185">Reference proteome</keyword>
<feature type="transmembrane region" description="Helical" evidence="1">
    <location>
        <begin position="514"/>
        <end position="537"/>
    </location>
</feature>
<feature type="transmembrane region" description="Helical" evidence="1">
    <location>
        <begin position="107"/>
        <end position="127"/>
    </location>
</feature>
<dbReference type="AlphaFoldDB" id="A0A8T1VRX4"/>
<feature type="transmembrane region" description="Helical" evidence="1">
    <location>
        <begin position="564"/>
        <end position="581"/>
    </location>
</feature>
<protein>
    <recommendedName>
        <fullName evidence="4">Transmembrane protein</fullName>
    </recommendedName>
</protein>
<reference evidence="2" key="1">
    <citation type="submission" date="2021-02" db="EMBL/GenBank/DDBJ databases">
        <authorList>
            <person name="Palmer J.M."/>
        </authorList>
    </citation>
    <scope>NUCLEOTIDE SEQUENCE</scope>
    <source>
        <strain evidence="2">SCRP734</strain>
    </source>
</reference>
<accession>A0A8T1VRX4</accession>
<feature type="transmembrane region" description="Helical" evidence="1">
    <location>
        <begin position="167"/>
        <end position="189"/>
    </location>
</feature>
<keyword evidence="1" id="KW-1133">Transmembrane helix</keyword>
<feature type="transmembrane region" description="Helical" evidence="1">
    <location>
        <begin position="139"/>
        <end position="161"/>
    </location>
</feature>